<dbReference type="InterPro" id="IPR004839">
    <property type="entry name" value="Aminotransferase_I/II_large"/>
</dbReference>
<protein>
    <recommendedName>
        <fullName evidence="3">Aminotransferase</fullName>
        <ecNumber evidence="3">2.6.1.-</ecNumber>
    </recommendedName>
</protein>
<keyword evidence="3" id="KW-0808">Transferase</keyword>
<dbReference type="SUPFAM" id="SSF53383">
    <property type="entry name" value="PLP-dependent transferases"/>
    <property type="match status" value="1"/>
</dbReference>
<feature type="domain" description="Aminotransferase class I/classII large" evidence="4">
    <location>
        <begin position="127"/>
        <end position="308"/>
    </location>
</feature>
<dbReference type="EC" id="2.6.1.-" evidence="3"/>
<dbReference type="RefSeq" id="WP_072792119.1">
    <property type="nucleotide sequence ID" value="NZ_FQWM01000002.1"/>
</dbReference>
<dbReference type="OrthoDB" id="9799304at2"/>
<dbReference type="InterPro" id="IPR015424">
    <property type="entry name" value="PyrdxlP-dep_Trfase"/>
</dbReference>
<dbReference type="GO" id="GO:0008483">
    <property type="term" value="F:transaminase activity"/>
    <property type="evidence" value="ECO:0007669"/>
    <property type="project" value="UniProtKB-KW"/>
</dbReference>
<dbReference type="Proteomes" id="UP000184211">
    <property type="component" value="Unassembled WGS sequence"/>
</dbReference>
<evidence type="ECO:0000313" key="5">
    <source>
        <dbReference type="EMBL" id="SHG87279.1"/>
    </source>
</evidence>
<dbReference type="Pfam" id="PF00155">
    <property type="entry name" value="Aminotran_1_2"/>
    <property type="match status" value="1"/>
</dbReference>
<dbReference type="PROSITE" id="PS00105">
    <property type="entry name" value="AA_TRANSFER_CLASS_1"/>
    <property type="match status" value="1"/>
</dbReference>
<comment type="cofactor">
    <cofactor evidence="1 3">
        <name>pyridoxal 5'-phosphate</name>
        <dbReference type="ChEBI" id="CHEBI:597326"/>
    </cofactor>
</comment>
<evidence type="ECO:0000259" key="4">
    <source>
        <dbReference type="Pfam" id="PF00155"/>
    </source>
</evidence>
<evidence type="ECO:0000313" key="6">
    <source>
        <dbReference type="Proteomes" id="UP000184211"/>
    </source>
</evidence>
<accession>A0A1M5NDK7</accession>
<dbReference type="InterPro" id="IPR015421">
    <property type="entry name" value="PyrdxlP-dep_Trfase_major"/>
</dbReference>
<gene>
    <name evidence="5" type="ORF">SAMN04488044_1496</name>
</gene>
<dbReference type="STRING" id="870908.SAMN04488044_1496"/>
<proteinExistence type="inferred from homology"/>
<evidence type="ECO:0000256" key="2">
    <source>
        <dbReference type="ARBA" id="ARBA00022898"/>
    </source>
</evidence>
<keyword evidence="6" id="KW-1185">Reference proteome</keyword>
<dbReference type="AlphaFoldDB" id="A0A1M5NDK7"/>
<dbReference type="InterPro" id="IPR004838">
    <property type="entry name" value="NHTrfase_class1_PyrdxlP-BS"/>
</dbReference>
<dbReference type="GO" id="GO:0030170">
    <property type="term" value="F:pyridoxal phosphate binding"/>
    <property type="evidence" value="ECO:0007669"/>
    <property type="project" value="InterPro"/>
</dbReference>
<dbReference type="PANTHER" id="PTHR42885:SF1">
    <property type="entry name" value="THREONINE-PHOSPHATE DECARBOXYLASE"/>
    <property type="match status" value="1"/>
</dbReference>
<dbReference type="InterPro" id="IPR015422">
    <property type="entry name" value="PyrdxlP-dep_Trfase_small"/>
</dbReference>
<keyword evidence="2" id="KW-0663">Pyridoxal phosphate</keyword>
<dbReference type="PANTHER" id="PTHR42885">
    <property type="entry name" value="HISTIDINOL-PHOSPHATE AMINOTRANSFERASE-RELATED"/>
    <property type="match status" value="1"/>
</dbReference>
<dbReference type="Gene3D" id="3.90.1150.10">
    <property type="entry name" value="Aspartate Aminotransferase, domain 1"/>
    <property type="match status" value="1"/>
</dbReference>
<evidence type="ECO:0000256" key="1">
    <source>
        <dbReference type="ARBA" id="ARBA00001933"/>
    </source>
</evidence>
<dbReference type="Gene3D" id="3.40.640.10">
    <property type="entry name" value="Type I PLP-dependent aspartate aminotransferase-like (Major domain)"/>
    <property type="match status" value="1"/>
</dbReference>
<name>A0A1M5NDK7_9RHOB</name>
<evidence type="ECO:0000256" key="3">
    <source>
        <dbReference type="RuleBase" id="RU000481"/>
    </source>
</evidence>
<reference evidence="6" key="1">
    <citation type="submission" date="2016-11" db="EMBL/GenBank/DDBJ databases">
        <authorList>
            <person name="Varghese N."/>
            <person name="Submissions S."/>
        </authorList>
    </citation>
    <scope>NUCLEOTIDE SEQUENCE [LARGE SCALE GENOMIC DNA]</scope>
    <source>
        <strain evidence="6">DSM 28223</strain>
    </source>
</reference>
<comment type="similarity">
    <text evidence="3">Belongs to the class-I pyridoxal-phosphate-dependent aminotransferase family.</text>
</comment>
<dbReference type="CDD" id="cd00609">
    <property type="entry name" value="AAT_like"/>
    <property type="match status" value="1"/>
</dbReference>
<organism evidence="5 6">
    <name type="scientific">Cognatishimia maritima</name>
    <dbReference type="NCBI Taxonomy" id="870908"/>
    <lineage>
        <taxon>Bacteria</taxon>
        <taxon>Pseudomonadati</taxon>
        <taxon>Pseudomonadota</taxon>
        <taxon>Alphaproteobacteria</taxon>
        <taxon>Rhodobacterales</taxon>
        <taxon>Paracoccaceae</taxon>
        <taxon>Cognatishimia</taxon>
    </lineage>
</organism>
<keyword evidence="3" id="KW-0032">Aminotransferase</keyword>
<sequence length="311" mass="34136">MQERDHGGGLDAAITRWGGDRSTWIDLSTGINPEPYPLPSFTSEAWTALPDKAAQARLIEAARSFWNVPAEADILAAPGASSLIARMPQLFERQTVDIPKPTYNEHAAAFAAQGWVEAPDAPVRVLVHPNNPTGQLWSRDDLTAPITVIDESFCDVTPENSLISESTKPSRIILKSFGKFWGLAGLRLGFLIGAPDTIQKMRDMIGPWAVSGPALEVATLALLDQDWATESRARLAKDTSRLDGLMTSAGAVVAGGCDLFRLYEVDDAQTWHDRLGENHILTRIFPYSKTYLRLGFPAKRDWSRLEAALKV</sequence>
<dbReference type="EMBL" id="FQWM01000002">
    <property type="protein sequence ID" value="SHG87279.1"/>
    <property type="molecule type" value="Genomic_DNA"/>
</dbReference>